<evidence type="ECO:0000313" key="4">
    <source>
        <dbReference type="Proteomes" id="UP000801492"/>
    </source>
</evidence>
<accession>A0A8K0CQZ2</accession>
<reference evidence="3" key="1">
    <citation type="submission" date="2019-08" db="EMBL/GenBank/DDBJ databases">
        <title>The genome of the North American firefly Photinus pyralis.</title>
        <authorList>
            <consortium name="Photinus pyralis genome working group"/>
            <person name="Fallon T.R."/>
            <person name="Sander Lower S.E."/>
            <person name="Weng J.-K."/>
        </authorList>
    </citation>
    <scope>NUCLEOTIDE SEQUENCE</scope>
    <source>
        <strain evidence="3">TRF0915ILg1</strain>
        <tissue evidence="3">Whole body</tissue>
    </source>
</reference>
<organism evidence="3 4">
    <name type="scientific">Ignelater luminosus</name>
    <name type="common">Cucubano</name>
    <name type="synonym">Pyrophorus luminosus</name>
    <dbReference type="NCBI Taxonomy" id="2038154"/>
    <lineage>
        <taxon>Eukaryota</taxon>
        <taxon>Metazoa</taxon>
        <taxon>Ecdysozoa</taxon>
        <taxon>Arthropoda</taxon>
        <taxon>Hexapoda</taxon>
        <taxon>Insecta</taxon>
        <taxon>Pterygota</taxon>
        <taxon>Neoptera</taxon>
        <taxon>Endopterygota</taxon>
        <taxon>Coleoptera</taxon>
        <taxon>Polyphaga</taxon>
        <taxon>Elateriformia</taxon>
        <taxon>Elateroidea</taxon>
        <taxon>Elateridae</taxon>
        <taxon>Agrypninae</taxon>
        <taxon>Pyrophorini</taxon>
        <taxon>Ignelater</taxon>
    </lineage>
</organism>
<dbReference type="EMBL" id="VTPC01074598">
    <property type="protein sequence ID" value="KAF2888712.1"/>
    <property type="molecule type" value="Genomic_DNA"/>
</dbReference>
<evidence type="ECO:0000256" key="1">
    <source>
        <dbReference type="SAM" id="Coils"/>
    </source>
</evidence>
<feature type="coiled-coil region" evidence="1">
    <location>
        <begin position="57"/>
        <end position="84"/>
    </location>
</feature>
<sequence>MFRGDSSDEQSKKRRNEDRENCEYFKRSKKTPRSSVKQQSNNAKKLDVSIKMMLEMKMEIKAKIKQVGKELQQVRKEQKEYYKEVE</sequence>
<evidence type="ECO:0000256" key="2">
    <source>
        <dbReference type="SAM" id="MobiDB-lite"/>
    </source>
</evidence>
<dbReference type="Proteomes" id="UP000801492">
    <property type="component" value="Unassembled WGS sequence"/>
</dbReference>
<keyword evidence="4" id="KW-1185">Reference proteome</keyword>
<name>A0A8K0CQZ2_IGNLU</name>
<protein>
    <submittedName>
        <fullName evidence="3">Uncharacterized protein</fullName>
    </submittedName>
</protein>
<proteinExistence type="predicted"/>
<gene>
    <name evidence="3" type="ORF">ILUMI_17461</name>
</gene>
<feature type="region of interest" description="Disordered" evidence="2">
    <location>
        <begin position="1"/>
        <end position="44"/>
    </location>
</feature>
<dbReference type="AlphaFoldDB" id="A0A8K0CQZ2"/>
<feature type="compositionally biased region" description="Basic and acidic residues" evidence="2">
    <location>
        <begin position="1"/>
        <end position="26"/>
    </location>
</feature>
<comment type="caution">
    <text evidence="3">The sequence shown here is derived from an EMBL/GenBank/DDBJ whole genome shotgun (WGS) entry which is preliminary data.</text>
</comment>
<keyword evidence="1" id="KW-0175">Coiled coil</keyword>
<feature type="compositionally biased region" description="Polar residues" evidence="2">
    <location>
        <begin position="33"/>
        <end position="43"/>
    </location>
</feature>
<evidence type="ECO:0000313" key="3">
    <source>
        <dbReference type="EMBL" id="KAF2888712.1"/>
    </source>
</evidence>